<dbReference type="Gene3D" id="2.60.40.650">
    <property type="match status" value="1"/>
</dbReference>
<organism evidence="7 8">
    <name type="scientific">Halococcus hamelinensis 100A6</name>
    <dbReference type="NCBI Taxonomy" id="1132509"/>
    <lineage>
        <taxon>Archaea</taxon>
        <taxon>Methanobacteriati</taxon>
        <taxon>Methanobacteriota</taxon>
        <taxon>Stenosarchaea group</taxon>
        <taxon>Halobacteria</taxon>
        <taxon>Halobacteriales</taxon>
        <taxon>Halococcaceae</taxon>
        <taxon>Halococcus</taxon>
    </lineage>
</organism>
<comment type="cofactor">
    <cofactor evidence="1">
        <name>Mo-molybdopterin</name>
        <dbReference type="ChEBI" id="CHEBI:71302"/>
    </cofactor>
</comment>
<gene>
    <name evidence="7" type="ORF">C447_14241</name>
</gene>
<dbReference type="PATRIC" id="fig|1132509.6.peg.3324"/>
<dbReference type="InterPro" id="IPR000572">
    <property type="entry name" value="OxRdtase_Mopterin-bd_dom"/>
</dbReference>
<dbReference type="GO" id="GO:0006790">
    <property type="term" value="P:sulfur compound metabolic process"/>
    <property type="evidence" value="ECO:0007669"/>
    <property type="project" value="TreeGrafter"/>
</dbReference>
<evidence type="ECO:0000313" key="8">
    <source>
        <dbReference type="Proteomes" id="UP000011566"/>
    </source>
</evidence>
<accession>M0LSJ5</accession>
<dbReference type="SUPFAM" id="SSF56524">
    <property type="entry name" value="Oxidoreductase molybdopterin-binding domain"/>
    <property type="match status" value="1"/>
</dbReference>
<proteinExistence type="predicted"/>
<dbReference type="AlphaFoldDB" id="M0LSJ5"/>
<dbReference type="PRINTS" id="PR00407">
    <property type="entry name" value="EUMOPTERIN"/>
</dbReference>
<comment type="caution">
    <text evidence="7">The sequence shown here is derived from an EMBL/GenBank/DDBJ whole genome shotgun (WGS) entry which is preliminary data.</text>
</comment>
<reference evidence="7 8" key="1">
    <citation type="journal article" date="2014" name="PLoS Genet.">
        <title>Phylogenetically driven sequencing of extremely halophilic archaea reveals strategies for static and dynamic osmo-response.</title>
        <authorList>
            <person name="Becker E.A."/>
            <person name="Seitzer P.M."/>
            <person name="Tritt A."/>
            <person name="Larsen D."/>
            <person name="Krusor M."/>
            <person name="Yao A.I."/>
            <person name="Wu D."/>
            <person name="Madern D."/>
            <person name="Eisen J.A."/>
            <person name="Darling A.E."/>
            <person name="Facciotti M.T."/>
        </authorList>
    </citation>
    <scope>NUCLEOTIDE SEQUENCE [LARGE SCALE GENOMIC DNA]</scope>
    <source>
        <strain evidence="7 8">100A6</strain>
    </source>
</reference>
<evidence type="ECO:0000259" key="5">
    <source>
        <dbReference type="Pfam" id="PF00174"/>
    </source>
</evidence>
<evidence type="ECO:0000256" key="4">
    <source>
        <dbReference type="ARBA" id="ARBA00023002"/>
    </source>
</evidence>
<dbReference type="Pfam" id="PF00174">
    <property type="entry name" value="Oxidored_molyb"/>
    <property type="match status" value="1"/>
</dbReference>
<dbReference type="PANTHER" id="PTHR19372:SF7">
    <property type="entry name" value="SULFITE OXIDASE, MITOCHONDRIAL"/>
    <property type="match status" value="1"/>
</dbReference>
<dbReference type="CDD" id="cd02110">
    <property type="entry name" value="SO_family_Moco_dimer"/>
    <property type="match status" value="1"/>
</dbReference>
<dbReference type="GO" id="GO:0008482">
    <property type="term" value="F:sulfite oxidase activity"/>
    <property type="evidence" value="ECO:0007669"/>
    <property type="project" value="TreeGrafter"/>
</dbReference>
<dbReference type="Proteomes" id="UP000011566">
    <property type="component" value="Unassembled WGS sequence"/>
</dbReference>
<dbReference type="Pfam" id="PF03404">
    <property type="entry name" value="Mo-co_dimer"/>
    <property type="match status" value="1"/>
</dbReference>
<dbReference type="EMBL" id="AOMB01000041">
    <property type="protein sequence ID" value="EMA36426.1"/>
    <property type="molecule type" value="Genomic_DNA"/>
</dbReference>
<dbReference type="RefSeq" id="WP_007695064.1">
    <property type="nucleotide sequence ID" value="NZ_AOMB01000041.1"/>
</dbReference>
<dbReference type="InterPro" id="IPR036374">
    <property type="entry name" value="OxRdtase_Mopterin-bd_sf"/>
</dbReference>
<dbReference type="eggNOG" id="arCOG00266">
    <property type="taxonomic scope" value="Archaea"/>
</dbReference>
<dbReference type="InterPro" id="IPR005066">
    <property type="entry name" value="MoCF_OxRdtse_dimer"/>
</dbReference>
<keyword evidence="4" id="KW-0560">Oxidoreductase</keyword>
<evidence type="ECO:0000313" key="7">
    <source>
        <dbReference type="EMBL" id="EMA36426.1"/>
    </source>
</evidence>
<keyword evidence="3" id="KW-0479">Metal-binding</keyword>
<evidence type="ECO:0000256" key="3">
    <source>
        <dbReference type="ARBA" id="ARBA00022723"/>
    </source>
</evidence>
<keyword evidence="2" id="KW-0500">Molybdenum</keyword>
<name>M0LSJ5_9EURY</name>
<dbReference type="InterPro" id="IPR014756">
    <property type="entry name" value="Ig_E-set"/>
</dbReference>
<dbReference type="Gene3D" id="3.90.420.10">
    <property type="entry name" value="Oxidoreductase, molybdopterin-binding domain"/>
    <property type="match status" value="1"/>
</dbReference>
<dbReference type="GO" id="GO:0043546">
    <property type="term" value="F:molybdopterin cofactor binding"/>
    <property type="evidence" value="ECO:0007669"/>
    <property type="project" value="TreeGrafter"/>
</dbReference>
<sequence length="418" mass="45893">MAIESPRERRHEEIERIVETKGGVRPTRDEADKYTVVGAAERRTFADWLTPIDAHFVCHRNDIPAADADSWTVSLTGDAEGSLTMADLGDYPTVAVAHTMECAGNGRGQHDPETGSVQWGFEAAGTAIWTGVPVRSVLREYGIDAPDGRWLTAVGGDPSDAEDVFARSIPLSKALDDCVLATEMNGQPLPREHGFPVRLVVPGWYGVNNVKWVDELRVMDTMVREDSLNRPGKHDFWQQVSYRIHPEGVEPDVHDTVETTDTWEQIEGAVEHPYTFDINVMSVIGLPDGEAPVTPRDDGTVEVRGVAWAGDDRVERVELSADGGETWADAELFGPDYAGAWRLFQYNWPAEAGQHTLCSRATDERGRRQPARIGGPADWRDALDDAYPWNEGGFAANAVEPNAVTVEVEAGSDSTSTE</sequence>
<protein>
    <submittedName>
        <fullName evidence="7">Oxidoreductase molybdopterin binding protein</fullName>
    </submittedName>
</protein>
<dbReference type="GO" id="GO:0030151">
    <property type="term" value="F:molybdenum ion binding"/>
    <property type="evidence" value="ECO:0007669"/>
    <property type="project" value="InterPro"/>
</dbReference>
<evidence type="ECO:0000259" key="6">
    <source>
        <dbReference type="Pfam" id="PF03404"/>
    </source>
</evidence>
<feature type="domain" description="Oxidoreductase molybdopterin-binding" evidence="5">
    <location>
        <begin position="62"/>
        <end position="222"/>
    </location>
</feature>
<dbReference type="InterPro" id="IPR008335">
    <property type="entry name" value="Mopterin_OxRdtase_euk"/>
</dbReference>
<dbReference type="SUPFAM" id="SSF81296">
    <property type="entry name" value="E set domains"/>
    <property type="match status" value="1"/>
</dbReference>
<feature type="domain" description="Moybdenum cofactor oxidoreductase dimerisation" evidence="6">
    <location>
        <begin position="275"/>
        <end position="371"/>
    </location>
</feature>
<evidence type="ECO:0000256" key="1">
    <source>
        <dbReference type="ARBA" id="ARBA00001924"/>
    </source>
</evidence>
<dbReference type="GO" id="GO:0020037">
    <property type="term" value="F:heme binding"/>
    <property type="evidence" value="ECO:0007669"/>
    <property type="project" value="TreeGrafter"/>
</dbReference>
<dbReference type="OrthoDB" id="9576at2157"/>
<keyword evidence="8" id="KW-1185">Reference proteome</keyword>
<dbReference type="PANTHER" id="PTHR19372">
    <property type="entry name" value="SULFITE REDUCTASE"/>
    <property type="match status" value="1"/>
</dbReference>
<evidence type="ECO:0000256" key="2">
    <source>
        <dbReference type="ARBA" id="ARBA00022505"/>
    </source>
</evidence>